<name>A0A1J1HG94_9DIPT</name>
<reference evidence="1 2" key="1">
    <citation type="submission" date="2015-04" db="EMBL/GenBank/DDBJ databases">
        <authorList>
            <person name="Syromyatnikov M.Y."/>
            <person name="Popov V.N."/>
        </authorList>
    </citation>
    <scope>NUCLEOTIDE SEQUENCE [LARGE SCALE GENOMIC DNA]</scope>
</reference>
<protein>
    <submittedName>
        <fullName evidence="1">CLUMA_CG000900, isoform A</fullName>
    </submittedName>
</protein>
<sequence>MLIHFKQCQNSKDVQLKIKCHNIEPPKMFLILRAGKKKYNAVKLLKKQKNHFAVSPENEEQRDVP</sequence>
<keyword evidence="2" id="KW-1185">Reference proteome</keyword>
<accession>A0A1J1HG94</accession>
<evidence type="ECO:0000313" key="2">
    <source>
        <dbReference type="Proteomes" id="UP000183832"/>
    </source>
</evidence>
<proteinExistence type="predicted"/>
<evidence type="ECO:0000313" key="1">
    <source>
        <dbReference type="EMBL" id="CRK87053.1"/>
    </source>
</evidence>
<gene>
    <name evidence="1" type="ORF">CLUMA_CG000900</name>
</gene>
<dbReference type="AlphaFoldDB" id="A0A1J1HG94"/>
<dbReference type="Proteomes" id="UP000183832">
    <property type="component" value="Unassembled WGS sequence"/>
</dbReference>
<organism evidence="1 2">
    <name type="scientific">Clunio marinus</name>
    <dbReference type="NCBI Taxonomy" id="568069"/>
    <lineage>
        <taxon>Eukaryota</taxon>
        <taxon>Metazoa</taxon>
        <taxon>Ecdysozoa</taxon>
        <taxon>Arthropoda</taxon>
        <taxon>Hexapoda</taxon>
        <taxon>Insecta</taxon>
        <taxon>Pterygota</taxon>
        <taxon>Neoptera</taxon>
        <taxon>Endopterygota</taxon>
        <taxon>Diptera</taxon>
        <taxon>Nematocera</taxon>
        <taxon>Chironomoidea</taxon>
        <taxon>Chironomidae</taxon>
        <taxon>Clunio</taxon>
    </lineage>
</organism>
<dbReference type="EMBL" id="CVRI01000003">
    <property type="protein sequence ID" value="CRK87053.1"/>
    <property type="molecule type" value="Genomic_DNA"/>
</dbReference>